<dbReference type="Proteomes" id="UP001303160">
    <property type="component" value="Unassembled WGS sequence"/>
</dbReference>
<evidence type="ECO:0000313" key="2">
    <source>
        <dbReference type="Proteomes" id="UP001303160"/>
    </source>
</evidence>
<proteinExistence type="predicted"/>
<reference evidence="1" key="1">
    <citation type="journal article" date="2023" name="Mol. Phylogenet. Evol.">
        <title>Genome-scale phylogeny and comparative genomics of the fungal order Sordariales.</title>
        <authorList>
            <person name="Hensen N."/>
            <person name="Bonometti L."/>
            <person name="Westerberg I."/>
            <person name="Brannstrom I.O."/>
            <person name="Guillou S."/>
            <person name="Cros-Aarteil S."/>
            <person name="Calhoun S."/>
            <person name="Haridas S."/>
            <person name="Kuo A."/>
            <person name="Mondo S."/>
            <person name="Pangilinan J."/>
            <person name="Riley R."/>
            <person name="LaButti K."/>
            <person name="Andreopoulos B."/>
            <person name="Lipzen A."/>
            <person name="Chen C."/>
            <person name="Yan M."/>
            <person name="Daum C."/>
            <person name="Ng V."/>
            <person name="Clum A."/>
            <person name="Steindorff A."/>
            <person name="Ohm R.A."/>
            <person name="Martin F."/>
            <person name="Silar P."/>
            <person name="Natvig D.O."/>
            <person name="Lalanne C."/>
            <person name="Gautier V."/>
            <person name="Ament-Velasquez S.L."/>
            <person name="Kruys A."/>
            <person name="Hutchinson M.I."/>
            <person name="Powell A.J."/>
            <person name="Barry K."/>
            <person name="Miller A.N."/>
            <person name="Grigoriev I.V."/>
            <person name="Debuchy R."/>
            <person name="Gladieux P."/>
            <person name="Hiltunen Thoren M."/>
            <person name="Johannesson H."/>
        </authorList>
    </citation>
    <scope>NUCLEOTIDE SEQUENCE</scope>
    <source>
        <strain evidence="1">CBS 315.58</strain>
    </source>
</reference>
<dbReference type="AlphaFoldDB" id="A0AAN6XCP9"/>
<gene>
    <name evidence="1" type="ORF">QBC40DRAFT_299118</name>
</gene>
<sequence>MTKDLCPGFRTGQHVGRHGQFLHRTKVAQLVGASSNQVGAFPSSGSLAPHSSAQLGQFYPWERKCQAKAPDLLPVLLGEWTRAMPHDVNRYRTPWFSCADAFSSSKSLCPTRGTRLTTQLDEREAAGKSSCAETGGSLIGGEARVVHAREQQGSHGGPQRRLVGVNSSFRLPNAPDLEEQERWQAMGSWDFGGNAIHHFVLAVKSQGRLTPKGGGHHLKKVLETPQSNRPWGSWSSPRQWRSLSALRIDSTLHSAPPDPTDDNAEPGLVEMVYRSADDEPSSLLTATTYREPVVIIKLALR</sequence>
<accession>A0AAN6XCP9</accession>
<protein>
    <submittedName>
        <fullName evidence="1">Uncharacterized protein</fullName>
    </submittedName>
</protein>
<reference evidence="1" key="2">
    <citation type="submission" date="2023-05" db="EMBL/GenBank/DDBJ databases">
        <authorList>
            <consortium name="Lawrence Berkeley National Laboratory"/>
            <person name="Steindorff A."/>
            <person name="Hensen N."/>
            <person name="Bonometti L."/>
            <person name="Westerberg I."/>
            <person name="Brannstrom I.O."/>
            <person name="Guillou S."/>
            <person name="Cros-Aarteil S."/>
            <person name="Calhoun S."/>
            <person name="Haridas S."/>
            <person name="Kuo A."/>
            <person name="Mondo S."/>
            <person name="Pangilinan J."/>
            <person name="Riley R."/>
            <person name="Labutti K."/>
            <person name="Andreopoulos B."/>
            <person name="Lipzen A."/>
            <person name="Chen C."/>
            <person name="Yanf M."/>
            <person name="Daum C."/>
            <person name="Ng V."/>
            <person name="Clum A."/>
            <person name="Ohm R."/>
            <person name="Martin F."/>
            <person name="Silar P."/>
            <person name="Natvig D."/>
            <person name="Lalanne C."/>
            <person name="Gautier V."/>
            <person name="Ament-Velasquez S.L."/>
            <person name="Kruys A."/>
            <person name="Hutchinson M.I."/>
            <person name="Powell A.J."/>
            <person name="Barry K."/>
            <person name="Miller A.N."/>
            <person name="Grigoriev I.V."/>
            <person name="Debuchy R."/>
            <person name="Gladieux P."/>
            <person name="Thoren M.H."/>
            <person name="Johannesson H."/>
        </authorList>
    </citation>
    <scope>NUCLEOTIDE SEQUENCE</scope>
    <source>
        <strain evidence="1">CBS 315.58</strain>
    </source>
</reference>
<keyword evidence="2" id="KW-1185">Reference proteome</keyword>
<dbReference type="EMBL" id="MU863958">
    <property type="protein sequence ID" value="KAK4197698.1"/>
    <property type="molecule type" value="Genomic_DNA"/>
</dbReference>
<evidence type="ECO:0000313" key="1">
    <source>
        <dbReference type="EMBL" id="KAK4197698.1"/>
    </source>
</evidence>
<name>A0AAN6XCP9_9PEZI</name>
<organism evidence="1 2">
    <name type="scientific">Triangularia verruculosa</name>
    <dbReference type="NCBI Taxonomy" id="2587418"/>
    <lineage>
        <taxon>Eukaryota</taxon>
        <taxon>Fungi</taxon>
        <taxon>Dikarya</taxon>
        <taxon>Ascomycota</taxon>
        <taxon>Pezizomycotina</taxon>
        <taxon>Sordariomycetes</taxon>
        <taxon>Sordariomycetidae</taxon>
        <taxon>Sordariales</taxon>
        <taxon>Podosporaceae</taxon>
        <taxon>Triangularia</taxon>
    </lineage>
</organism>
<comment type="caution">
    <text evidence="1">The sequence shown here is derived from an EMBL/GenBank/DDBJ whole genome shotgun (WGS) entry which is preliminary data.</text>
</comment>